<gene>
    <name evidence="2" type="ORF">FWK35_00033464</name>
</gene>
<comment type="caution">
    <text evidence="2">The sequence shown here is derived from an EMBL/GenBank/DDBJ whole genome shotgun (WGS) entry which is preliminary data.</text>
</comment>
<dbReference type="AlphaFoldDB" id="A0A6G0VXR0"/>
<evidence type="ECO:0000313" key="3">
    <source>
        <dbReference type="Proteomes" id="UP000478052"/>
    </source>
</evidence>
<organism evidence="2 3">
    <name type="scientific">Aphis craccivora</name>
    <name type="common">Cowpea aphid</name>
    <dbReference type="NCBI Taxonomy" id="307492"/>
    <lineage>
        <taxon>Eukaryota</taxon>
        <taxon>Metazoa</taxon>
        <taxon>Ecdysozoa</taxon>
        <taxon>Arthropoda</taxon>
        <taxon>Hexapoda</taxon>
        <taxon>Insecta</taxon>
        <taxon>Pterygota</taxon>
        <taxon>Neoptera</taxon>
        <taxon>Paraneoptera</taxon>
        <taxon>Hemiptera</taxon>
        <taxon>Sternorrhyncha</taxon>
        <taxon>Aphidomorpha</taxon>
        <taxon>Aphidoidea</taxon>
        <taxon>Aphididae</taxon>
        <taxon>Aphidini</taxon>
        <taxon>Aphis</taxon>
        <taxon>Aphis</taxon>
    </lineage>
</organism>
<reference evidence="2 3" key="1">
    <citation type="submission" date="2019-08" db="EMBL/GenBank/DDBJ databases">
        <title>Whole genome of Aphis craccivora.</title>
        <authorList>
            <person name="Voronova N.V."/>
            <person name="Shulinski R.S."/>
            <person name="Bandarenka Y.V."/>
            <person name="Zhorov D.G."/>
            <person name="Warner D."/>
        </authorList>
    </citation>
    <scope>NUCLEOTIDE SEQUENCE [LARGE SCALE GENOMIC DNA]</scope>
    <source>
        <strain evidence="2">180601</strain>
        <tissue evidence="2">Whole Body</tissue>
    </source>
</reference>
<keyword evidence="3" id="KW-1185">Reference proteome</keyword>
<dbReference type="OrthoDB" id="7971529at2759"/>
<dbReference type="InterPro" id="IPR012337">
    <property type="entry name" value="RNaseH-like_sf"/>
</dbReference>
<dbReference type="GO" id="GO:0046983">
    <property type="term" value="F:protein dimerization activity"/>
    <property type="evidence" value="ECO:0007669"/>
    <property type="project" value="InterPro"/>
</dbReference>
<dbReference type="SUPFAM" id="SSF53098">
    <property type="entry name" value="Ribonuclease H-like"/>
    <property type="match status" value="1"/>
</dbReference>
<sequence>MCDWAASNQHIPELNSLSWIFMLQTNEISWSNLKLSINFVKSKLNIVLNEEELFGQFKLFEKLIKEKSTEWHSLTFEEKWISIFKSFKETNTDYSTLLKLIEFAFVLPGSNAVVERLFSLMNNYWTKSRNSLGIDTVEATLFIKLQNIHGKIKHLRMKLVKIKKLKLIS</sequence>
<dbReference type="EMBL" id="VUJU01010692">
    <property type="protein sequence ID" value="KAF0713388.1"/>
    <property type="molecule type" value="Genomic_DNA"/>
</dbReference>
<name>A0A6G0VXR0_APHCR</name>
<dbReference type="Proteomes" id="UP000478052">
    <property type="component" value="Unassembled WGS sequence"/>
</dbReference>
<dbReference type="Pfam" id="PF05699">
    <property type="entry name" value="Dimer_Tnp_hAT"/>
    <property type="match status" value="1"/>
</dbReference>
<evidence type="ECO:0000259" key="1">
    <source>
        <dbReference type="Pfam" id="PF05699"/>
    </source>
</evidence>
<accession>A0A6G0VXR0</accession>
<feature type="domain" description="HAT C-terminal dimerisation" evidence="1">
    <location>
        <begin position="62"/>
        <end position="144"/>
    </location>
</feature>
<proteinExistence type="predicted"/>
<protein>
    <submittedName>
        <fullName evidence="2">Protein FAM200B-like</fullName>
    </submittedName>
</protein>
<evidence type="ECO:0000313" key="2">
    <source>
        <dbReference type="EMBL" id="KAF0713388.1"/>
    </source>
</evidence>
<dbReference type="InterPro" id="IPR008906">
    <property type="entry name" value="HATC_C_dom"/>
</dbReference>